<dbReference type="AlphaFoldDB" id="A0A183URB1"/>
<accession>A0A183URB1</accession>
<gene>
    <name evidence="2" type="ORF">TCNE_LOCUS11031</name>
</gene>
<evidence type="ECO:0000313" key="2">
    <source>
        <dbReference type="EMBL" id="VDM42352.1"/>
    </source>
</evidence>
<evidence type="ECO:0000313" key="4">
    <source>
        <dbReference type="WBParaSite" id="TCNE_0001103101-mRNA-1"/>
    </source>
</evidence>
<evidence type="ECO:0000256" key="1">
    <source>
        <dbReference type="SAM" id="MobiDB-lite"/>
    </source>
</evidence>
<keyword evidence="3" id="KW-1185">Reference proteome</keyword>
<feature type="compositionally biased region" description="Basic and acidic residues" evidence="1">
    <location>
        <begin position="14"/>
        <end position="48"/>
    </location>
</feature>
<name>A0A183URB1_TOXCA</name>
<dbReference type="WBParaSite" id="TCNE_0001103101-mRNA-1">
    <property type="protein sequence ID" value="TCNE_0001103101-mRNA-1"/>
    <property type="gene ID" value="TCNE_0001103101"/>
</dbReference>
<sequence>MSGGEQANATKEAGSAEKSGEIVVEGARKIEEKSGQCDSTKIEFKADKDDETSDGELLQEVTARDVTPQNSEREDDRSGQKKSKSSESCSRESVVTAENYCDDVREYDADMLSTWSQSTGSVSYDSGWSLHSLIKNLTFNARRADLQPVLPLMQAEKKQVASGLSPSMVNLNEHMLSEMNNALRWRSHLGDMHTHIAITNKKSPNERRGIIAKLFDDSLREYLSSSSKEKRQICLRVECGGRRSPSLTITCAPGQQEQRYYKEANAYVMNSKAQVVMR</sequence>
<protein>
    <submittedName>
        <fullName evidence="4">DUF4806 domain-containing protein</fullName>
    </submittedName>
</protein>
<feature type="region of interest" description="Disordered" evidence="1">
    <location>
        <begin position="1"/>
        <end position="92"/>
    </location>
</feature>
<dbReference type="Proteomes" id="UP000050794">
    <property type="component" value="Unassembled WGS sequence"/>
</dbReference>
<reference evidence="4" key="1">
    <citation type="submission" date="2016-06" db="UniProtKB">
        <authorList>
            <consortium name="WormBaseParasite"/>
        </authorList>
    </citation>
    <scope>IDENTIFICATION</scope>
</reference>
<organism evidence="3 4">
    <name type="scientific">Toxocara canis</name>
    <name type="common">Canine roundworm</name>
    <dbReference type="NCBI Taxonomy" id="6265"/>
    <lineage>
        <taxon>Eukaryota</taxon>
        <taxon>Metazoa</taxon>
        <taxon>Ecdysozoa</taxon>
        <taxon>Nematoda</taxon>
        <taxon>Chromadorea</taxon>
        <taxon>Rhabditida</taxon>
        <taxon>Spirurina</taxon>
        <taxon>Ascaridomorpha</taxon>
        <taxon>Ascaridoidea</taxon>
        <taxon>Toxocaridae</taxon>
        <taxon>Toxocara</taxon>
    </lineage>
</organism>
<evidence type="ECO:0000313" key="3">
    <source>
        <dbReference type="Proteomes" id="UP000050794"/>
    </source>
</evidence>
<dbReference type="EMBL" id="UYWY01020709">
    <property type="protein sequence ID" value="VDM42352.1"/>
    <property type="molecule type" value="Genomic_DNA"/>
</dbReference>
<reference evidence="2 3" key="2">
    <citation type="submission" date="2018-11" db="EMBL/GenBank/DDBJ databases">
        <authorList>
            <consortium name="Pathogen Informatics"/>
        </authorList>
    </citation>
    <scope>NUCLEOTIDE SEQUENCE [LARGE SCALE GENOMIC DNA]</scope>
</reference>
<proteinExistence type="predicted"/>